<accession>A0ABU3VPV6</accession>
<organism evidence="4 5">
    <name type="scientific">Methanimicrococcus hacksteinii</name>
    <dbReference type="NCBI Taxonomy" id="3028293"/>
    <lineage>
        <taxon>Archaea</taxon>
        <taxon>Methanobacteriati</taxon>
        <taxon>Methanobacteriota</taxon>
        <taxon>Stenosarchaea group</taxon>
        <taxon>Methanomicrobia</taxon>
        <taxon>Methanosarcinales</taxon>
        <taxon>Methanosarcinaceae</taxon>
        <taxon>Methanimicrococcus</taxon>
    </lineage>
</organism>
<gene>
    <name evidence="4" type="ORF">MmiAt1_10180</name>
</gene>
<comment type="caution">
    <text evidence="4">The sequence shown here is derived from an EMBL/GenBank/DDBJ whole genome shotgun (WGS) entry which is preliminary data.</text>
</comment>
<evidence type="ECO:0000256" key="2">
    <source>
        <dbReference type="SAM" id="MobiDB-lite"/>
    </source>
</evidence>
<keyword evidence="5" id="KW-1185">Reference proteome</keyword>
<dbReference type="SUPFAM" id="SSF51126">
    <property type="entry name" value="Pectin lyase-like"/>
    <property type="match status" value="1"/>
</dbReference>
<dbReference type="InterPro" id="IPR042229">
    <property type="entry name" value="Listeria/Bacterioides_rpt_sf"/>
</dbReference>
<evidence type="ECO:0000256" key="3">
    <source>
        <dbReference type="SAM" id="Phobius"/>
    </source>
</evidence>
<feature type="region of interest" description="Disordered" evidence="2">
    <location>
        <begin position="501"/>
        <end position="523"/>
    </location>
</feature>
<reference evidence="4 5" key="1">
    <citation type="submission" date="2023-06" db="EMBL/GenBank/DDBJ databases">
        <title>Genome sequence of Methanimicrococcus sp. At1.</title>
        <authorList>
            <person name="Protasov E."/>
            <person name="Platt K."/>
            <person name="Poehlein A."/>
            <person name="Daniel R."/>
            <person name="Brune A."/>
        </authorList>
    </citation>
    <scope>NUCLEOTIDE SEQUENCE [LARGE SCALE GENOMIC DNA]</scope>
    <source>
        <strain evidence="4 5">At1</strain>
    </source>
</reference>
<dbReference type="Pfam" id="PF09479">
    <property type="entry name" value="Flg_new"/>
    <property type="match status" value="1"/>
</dbReference>
<proteinExistence type="predicted"/>
<comment type="subcellular location">
    <subcellularLocation>
        <location evidence="1">Cell envelope</location>
    </subcellularLocation>
</comment>
<dbReference type="Proteomes" id="UP001272052">
    <property type="component" value="Unassembled WGS sequence"/>
</dbReference>
<dbReference type="InterPro" id="IPR013378">
    <property type="entry name" value="InlB-like_B-rpt"/>
</dbReference>
<evidence type="ECO:0000313" key="5">
    <source>
        <dbReference type="Proteomes" id="UP001272052"/>
    </source>
</evidence>
<dbReference type="Gene3D" id="2.160.20.10">
    <property type="entry name" value="Single-stranded right-handed beta-helix, Pectin lyase-like"/>
    <property type="match status" value="1"/>
</dbReference>
<dbReference type="InterPro" id="IPR006626">
    <property type="entry name" value="PbH1"/>
</dbReference>
<keyword evidence="3" id="KW-0812">Transmembrane</keyword>
<keyword evidence="3" id="KW-0472">Membrane</keyword>
<name>A0ABU3VPV6_9EURY</name>
<evidence type="ECO:0000256" key="1">
    <source>
        <dbReference type="ARBA" id="ARBA00004196"/>
    </source>
</evidence>
<sequence length="751" mass="80613">MMKNSLFIWGIILLGVALLCSGTAAANPVTINDIGELQTTVVNADVDTTIILGDSLKTIDQKIQLKNQNNINITIQGNSADDLFTMTVNGNFKHFELSGTGSMTFKNIEFAGRIPDTVLDSNGKFIDGTNHNNLNNGGGIFGSVGGNLTFENCVFRQIRGEVFSSAASSNIILKETTFRSNSGGARIIIETGKPLIIENCTFEYNYGNGASGYAGGLIYLKGDSKSEIKNSVFSDNYFFGGGSVQGGGGVLAYVYGTPVSSLKIEDCVFERNILNSVNNPSSKTADGGALYFFHSQGEITVSGTTFDSNSAYDEGGAVSFINCNNTKNAVINSTFYGNKAEGKEPGEENDGGGGAVEVYASVMDTYVTFEGNTFTKNVAGKKDDGKENYGGAISSISVDDVNSQYKGVSTIYLINNIICGNEDTDSESKGYSNIFVDSGLTEEDKRINVIDKTVDDVFGTKNQKLIAIGTKKAGDSKSNAYQTIKTIQIKPEGDADGKGIYGNPAALTTDQNGNPRTNENPDSGAVEMKFIRYDANGGTWEDALTGNIVSDKNEFYLEGSPYYYQILSEGESIDITLKEPTREDFEFVRWIIEGTSESSGTVVSGDSFLKAEWSASGTVYTVIFQDWDGTELKTETVASGENAEAPENPKRNGYTFTGWDKDFSSVFENLIITAEYKKNDSGGNGGGNTGNAKVVEKENTTAETTNPDSESGFEKEVIPEVPVAPPVTVVLFFAIAIACFVFVARNEENEE</sequence>
<dbReference type="EMBL" id="JAWDKC010000017">
    <property type="protein sequence ID" value="MDV0445440.1"/>
    <property type="molecule type" value="Genomic_DNA"/>
</dbReference>
<feature type="compositionally biased region" description="Polar residues" evidence="2">
    <location>
        <begin position="506"/>
        <end position="521"/>
    </location>
</feature>
<dbReference type="RefSeq" id="WP_318785863.1">
    <property type="nucleotide sequence ID" value="NZ_JAWDKC010000017.1"/>
</dbReference>
<feature type="transmembrane region" description="Helical" evidence="3">
    <location>
        <begin position="723"/>
        <end position="744"/>
    </location>
</feature>
<keyword evidence="3" id="KW-1133">Transmembrane helix</keyword>
<dbReference type="Gene3D" id="2.60.40.4270">
    <property type="entry name" value="Listeria-Bacteroides repeat domain"/>
    <property type="match status" value="1"/>
</dbReference>
<dbReference type="InterPro" id="IPR012334">
    <property type="entry name" value="Pectin_lyas_fold"/>
</dbReference>
<dbReference type="SMART" id="SM00710">
    <property type="entry name" value="PbH1"/>
    <property type="match status" value="7"/>
</dbReference>
<dbReference type="InterPro" id="IPR011050">
    <property type="entry name" value="Pectin_lyase_fold/virulence"/>
</dbReference>
<protein>
    <submittedName>
        <fullName evidence="4">Uncharacterized protein</fullName>
    </submittedName>
</protein>
<evidence type="ECO:0000313" key="4">
    <source>
        <dbReference type="EMBL" id="MDV0445440.1"/>
    </source>
</evidence>